<dbReference type="Proteomes" id="UP000007845">
    <property type="component" value="Chromosome"/>
</dbReference>
<sequence>MHNDTDTASNGGGKQSLTTRLLRFAGDHSIFIVSLLFWVIVWSLAFEVLFTYSFLLSPFLIVLYIALLIGHEKMRLKPVASFAWAYPAACLLVVGALYCATGLGARSSVYRLGMDIETPHGVVSCGSMVEVVDGRNPIRSLRRVHSGKLEVRGEAVYCDLGNDNQVVAILAFDDDQNGTFKLAALPRTARQRGRAIEGADRVEIKDELILVRFADVDDLMSIKRIVPADFQTEFGPGYAFGRFWLEPVDGPYVGAGIETRLPWVVRARDGLYLYAYAYALRQIGVVCGYNPFKRDW</sequence>
<evidence type="ECO:0000313" key="2">
    <source>
        <dbReference type="EMBL" id="EGB13645.1"/>
    </source>
</evidence>
<proteinExistence type="predicted"/>
<evidence type="ECO:0000256" key="1">
    <source>
        <dbReference type="SAM" id="Phobius"/>
    </source>
</evidence>
<dbReference type="OrthoDB" id="5454461at2"/>
<organism evidence="2 3">
    <name type="scientific">Pseudodesulfovibrio mercurii</name>
    <dbReference type="NCBI Taxonomy" id="641491"/>
    <lineage>
        <taxon>Bacteria</taxon>
        <taxon>Pseudomonadati</taxon>
        <taxon>Thermodesulfobacteriota</taxon>
        <taxon>Desulfovibrionia</taxon>
        <taxon>Desulfovibrionales</taxon>
        <taxon>Desulfovibrionaceae</taxon>
    </lineage>
</organism>
<dbReference type="KEGG" id="ddn:DND132_0428"/>
<dbReference type="RefSeq" id="WP_014321073.1">
    <property type="nucleotide sequence ID" value="NC_016803.1"/>
</dbReference>
<feature type="transmembrane region" description="Helical" evidence="1">
    <location>
        <begin position="82"/>
        <end position="105"/>
    </location>
</feature>
<keyword evidence="1" id="KW-1133">Transmembrane helix</keyword>
<dbReference type="HOGENOM" id="CLU_939161_0_0_7"/>
<reference evidence="2 3" key="1">
    <citation type="journal article" date="2011" name="J. Bacteriol.">
        <title>Genome sequence of the mercury-methylating strain Desulfovibrio desulfuricans ND132.</title>
        <authorList>
            <person name="Brown S.D."/>
            <person name="Gilmour C.C."/>
            <person name="Kucken A.M."/>
            <person name="Wall J.D."/>
            <person name="Elias D.A."/>
            <person name="Brandt C.C."/>
            <person name="Podar M."/>
            <person name="Chertkov O."/>
            <person name="Held B."/>
            <person name="Bruce D.C."/>
            <person name="Detter J.C."/>
            <person name="Tapia R."/>
            <person name="Han C.S."/>
            <person name="Goodwin L.A."/>
            <person name="Cheng J.F."/>
            <person name="Pitluck S."/>
            <person name="Woyke T."/>
            <person name="Mikhailova N."/>
            <person name="Ivanova N.N."/>
            <person name="Han J."/>
            <person name="Lucas S."/>
            <person name="Lapidus A.L."/>
            <person name="Land M.L."/>
            <person name="Hauser L.J."/>
            <person name="Palumbo A.V."/>
        </authorList>
    </citation>
    <scope>NUCLEOTIDE SEQUENCE [LARGE SCALE GENOMIC DNA]</scope>
    <source>
        <strain evidence="2 3">ND132</strain>
    </source>
</reference>
<dbReference type="AlphaFoldDB" id="F0JF89"/>
<keyword evidence="1" id="KW-0472">Membrane</keyword>
<name>F0JF89_9BACT</name>
<dbReference type="EMBL" id="CP003220">
    <property type="protein sequence ID" value="EGB13645.1"/>
    <property type="molecule type" value="Genomic_DNA"/>
</dbReference>
<gene>
    <name evidence="2" type="ORF">DND132_0428</name>
</gene>
<protein>
    <submittedName>
        <fullName evidence="2">Uncharacterized protein</fullName>
    </submittedName>
</protein>
<feature type="transmembrane region" description="Helical" evidence="1">
    <location>
        <begin position="21"/>
        <end position="44"/>
    </location>
</feature>
<keyword evidence="3" id="KW-1185">Reference proteome</keyword>
<feature type="transmembrane region" description="Helical" evidence="1">
    <location>
        <begin position="50"/>
        <end position="70"/>
    </location>
</feature>
<accession>F0JF89</accession>
<evidence type="ECO:0000313" key="3">
    <source>
        <dbReference type="Proteomes" id="UP000007845"/>
    </source>
</evidence>
<keyword evidence="1" id="KW-0812">Transmembrane</keyword>
<dbReference type="eggNOG" id="ENOG50332EF">
    <property type="taxonomic scope" value="Bacteria"/>
</dbReference>